<reference evidence="1 2" key="1">
    <citation type="submission" date="2017-11" db="EMBL/GenBank/DDBJ databases">
        <title>Complete genome of a free-living desiccation-tolerant cyanobacterium and its photosynthetic adaptation to extreme terrestrial habitat.</title>
        <authorList>
            <person name="Shang J."/>
        </authorList>
    </citation>
    <scope>NUCLEOTIDE SEQUENCE [LARGE SCALE GENOMIC DNA]</scope>
    <source>
        <strain evidence="1 2">CCNUN1</strain>
    </source>
</reference>
<keyword evidence="2" id="KW-1185">Reference proteome</keyword>
<evidence type="ECO:0000313" key="2">
    <source>
        <dbReference type="Proteomes" id="UP000232003"/>
    </source>
</evidence>
<gene>
    <name evidence="1" type="ORF">COO91_04796</name>
</gene>
<dbReference type="Proteomes" id="UP000232003">
    <property type="component" value="Chromosome"/>
</dbReference>
<organism evidence="1 2">
    <name type="scientific">Nostoc flagelliforme CCNUN1</name>
    <dbReference type="NCBI Taxonomy" id="2038116"/>
    <lineage>
        <taxon>Bacteria</taxon>
        <taxon>Bacillati</taxon>
        <taxon>Cyanobacteriota</taxon>
        <taxon>Cyanophyceae</taxon>
        <taxon>Nostocales</taxon>
        <taxon>Nostocaceae</taxon>
        <taxon>Nostoc</taxon>
    </lineage>
</organism>
<dbReference type="AlphaFoldDB" id="A0A2K8STN4"/>
<dbReference type="EMBL" id="CP024785">
    <property type="protein sequence ID" value="AUB38819.1"/>
    <property type="molecule type" value="Genomic_DNA"/>
</dbReference>
<dbReference type="KEGG" id="nfl:COO91_04796"/>
<accession>A0A2K8STN4</accession>
<name>A0A2K8STN4_9NOSO</name>
<protein>
    <submittedName>
        <fullName evidence="1">Uncharacterized protein</fullName>
    </submittedName>
</protein>
<sequence length="46" mass="5215">MAALGISIKSQAIARIFTIVNKVKIYIRVKINGTIRIWQKVSYAHT</sequence>
<evidence type="ECO:0000313" key="1">
    <source>
        <dbReference type="EMBL" id="AUB38819.1"/>
    </source>
</evidence>
<proteinExistence type="predicted"/>